<organism evidence="1 2">
    <name type="scientific">Stylosanthes scabra</name>
    <dbReference type="NCBI Taxonomy" id="79078"/>
    <lineage>
        <taxon>Eukaryota</taxon>
        <taxon>Viridiplantae</taxon>
        <taxon>Streptophyta</taxon>
        <taxon>Embryophyta</taxon>
        <taxon>Tracheophyta</taxon>
        <taxon>Spermatophyta</taxon>
        <taxon>Magnoliopsida</taxon>
        <taxon>eudicotyledons</taxon>
        <taxon>Gunneridae</taxon>
        <taxon>Pentapetalae</taxon>
        <taxon>rosids</taxon>
        <taxon>fabids</taxon>
        <taxon>Fabales</taxon>
        <taxon>Fabaceae</taxon>
        <taxon>Papilionoideae</taxon>
        <taxon>50 kb inversion clade</taxon>
        <taxon>dalbergioids sensu lato</taxon>
        <taxon>Dalbergieae</taxon>
        <taxon>Pterocarpus clade</taxon>
        <taxon>Stylosanthes</taxon>
    </lineage>
</organism>
<comment type="caution">
    <text evidence="1">The sequence shown here is derived from an EMBL/GenBank/DDBJ whole genome shotgun (WGS) entry which is preliminary data.</text>
</comment>
<keyword evidence="2" id="KW-1185">Reference proteome</keyword>
<sequence>MSTHMLDVLRLCVGSGASGRVKATLKSTSRRGFGVILVGQSGFLARNHEVTEEEEVKQSK</sequence>
<gene>
    <name evidence="1" type="ORF">PIB30_080608</name>
</gene>
<protein>
    <submittedName>
        <fullName evidence="1">Uncharacterized protein</fullName>
    </submittedName>
</protein>
<evidence type="ECO:0000313" key="1">
    <source>
        <dbReference type="EMBL" id="MED6199949.1"/>
    </source>
</evidence>
<feature type="non-terminal residue" evidence="1">
    <location>
        <position position="60"/>
    </location>
</feature>
<name>A0ABU6XRX7_9FABA</name>
<accession>A0ABU6XRX7</accession>
<dbReference type="Proteomes" id="UP001341840">
    <property type="component" value="Unassembled WGS sequence"/>
</dbReference>
<proteinExistence type="predicted"/>
<evidence type="ECO:0000313" key="2">
    <source>
        <dbReference type="Proteomes" id="UP001341840"/>
    </source>
</evidence>
<reference evidence="1 2" key="1">
    <citation type="journal article" date="2023" name="Plants (Basel)">
        <title>Bridging the Gap: Combining Genomics and Transcriptomics Approaches to Understand Stylosanthes scabra, an Orphan Legume from the Brazilian Caatinga.</title>
        <authorList>
            <person name="Ferreira-Neto J.R.C."/>
            <person name="da Silva M.D."/>
            <person name="Binneck E."/>
            <person name="de Melo N.F."/>
            <person name="da Silva R.H."/>
            <person name="de Melo A.L.T.M."/>
            <person name="Pandolfi V."/>
            <person name="Bustamante F.O."/>
            <person name="Brasileiro-Vidal A.C."/>
            <person name="Benko-Iseppon A.M."/>
        </authorList>
    </citation>
    <scope>NUCLEOTIDE SEQUENCE [LARGE SCALE GENOMIC DNA]</scope>
    <source>
        <tissue evidence="1">Leaves</tissue>
    </source>
</reference>
<dbReference type="EMBL" id="JASCZI010212627">
    <property type="protein sequence ID" value="MED6199949.1"/>
    <property type="molecule type" value="Genomic_DNA"/>
</dbReference>